<dbReference type="GO" id="GO:0005829">
    <property type="term" value="C:cytosol"/>
    <property type="evidence" value="ECO:0007669"/>
    <property type="project" value="TreeGrafter"/>
</dbReference>
<reference evidence="8" key="1">
    <citation type="journal article" date="2019" name="PLoS Negl. Trop. Dis.">
        <title>Revisiting the worldwide diversity of Leptospira species in the environment.</title>
        <authorList>
            <person name="Vincent A.T."/>
            <person name="Schiettekatte O."/>
            <person name="Bourhy P."/>
            <person name="Veyrier F.J."/>
            <person name="Picardeau M."/>
        </authorList>
    </citation>
    <scope>NUCLEOTIDE SEQUENCE [LARGE SCALE GENOMIC DNA]</scope>
    <source>
        <strain evidence="8">201702476</strain>
    </source>
</reference>
<evidence type="ECO:0000313" key="8">
    <source>
        <dbReference type="EMBL" id="TGL56276.1"/>
    </source>
</evidence>
<dbReference type="PANTHER" id="PTHR11409:SF43">
    <property type="entry name" value="ADENOSINE DEAMINASE"/>
    <property type="match status" value="1"/>
</dbReference>
<comment type="similarity">
    <text evidence="2">Belongs to the metallo-dependent hydrolases superfamily. Adenosine and AMP deaminases family.</text>
</comment>
<dbReference type="GO" id="GO:0046103">
    <property type="term" value="P:inosine biosynthetic process"/>
    <property type="evidence" value="ECO:0007669"/>
    <property type="project" value="TreeGrafter"/>
</dbReference>
<keyword evidence="5" id="KW-0378">Hydrolase</keyword>
<dbReference type="AlphaFoldDB" id="A0A4R9JVB6"/>
<evidence type="ECO:0000256" key="3">
    <source>
        <dbReference type="ARBA" id="ARBA00012784"/>
    </source>
</evidence>
<dbReference type="PANTHER" id="PTHR11409">
    <property type="entry name" value="ADENOSINE DEAMINASE"/>
    <property type="match status" value="1"/>
</dbReference>
<feature type="domain" description="Adenosine deaminase" evidence="7">
    <location>
        <begin position="345"/>
        <end position="423"/>
    </location>
</feature>
<evidence type="ECO:0000256" key="4">
    <source>
        <dbReference type="ARBA" id="ARBA00022723"/>
    </source>
</evidence>
<dbReference type="GO" id="GO:0046872">
    <property type="term" value="F:metal ion binding"/>
    <property type="evidence" value="ECO:0007669"/>
    <property type="project" value="UniProtKB-KW"/>
</dbReference>
<evidence type="ECO:0000259" key="7">
    <source>
        <dbReference type="Pfam" id="PF00962"/>
    </source>
</evidence>
<dbReference type="InterPro" id="IPR006330">
    <property type="entry name" value="Ado/ade_deaminase"/>
</dbReference>
<evidence type="ECO:0000256" key="2">
    <source>
        <dbReference type="ARBA" id="ARBA00006676"/>
    </source>
</evidence>
<dbReference type="Proteomes" id="UP000297693">
    <property type="component" value="Unassembled WGS sequence"/>
</dbReference>
<keyword evidence="4" id="KW-0479">Metal-binding</keyword>
<name>A0A4R9JVB6_9LEPT</name>
<evidence type="ECO:0000256" key="6">
    <source>
        <dbReference type="ARBA" id="ARBA00022833"/>
    </source>
</evidence>
<dbReference type="Pfam" id="PF00962">
    <property type="entry name" value="A_deaminase"/>
    <property type="match status" value="1"/>
</dbReference>
<dbReference type="EC" id="3.5.4.4" evidence="3"/>
<protein>
    <recommendedName>
        <fullName evidence="3">adenosine deaminase</fullName>
        <ecNumber evidence="3">3.5.4.4</ecNumber>
    </recommendedName>
</protein>
<comment type="caution">
    <text evidence="8">The sequence shown here is derived from an EMBL/GenBank/DDBJ whole genome shotgun (WGS) entry which is preliminary data.</text>
</comment>
<dbReference type="Gene3D" id="3.20.20.140">
    <property type="entry name" value="Metal-dependent hydrolases"/>
    <property type="match status" value="1"/>
</dbReference>
<sequence>MYCDLHNHLYGCLPAETLLRIGKKNQKPRWEIYLDSYERAYGIKINPKTFFEEYSEIQKFKSLYHFNEKAPFLHFQAKFNLIIALVEFHDKEIREICKDVVVSNALDDVSYGEYRLMFGKEEPKESFLKKLMASCEGLQEGEAKAKSEGKLIQARLAMSIHRDLNFEKHYDWMKNWMEKESMIKDYLVAIDFCHIEEGYPPKDKKTFFEQVLRDNSAEKSTALSILYHVGESFKDKTPFSAVRWVMEASQYGAHRLGHALALGIAPDYFLSEERTELVSERLDQIHFDLENYHSILEFGTYFSKEELEEERKQLLKKDKTDTISMNMSSERTQFLHTFQDYCLSCISKTESVIECCPSSNLYIGMLENLGDHPIARFNDNGLKITIGSDDPGLFDTNLLREYEHAHKSGLSEKDLKEIQNKSFQYKSTILSGREIVDQSYQRLN</sequence>
<organism evidence="8 9">
    <name type="scientific">Leptospira ognonensis</name>
    <dbReference type="NCBI Taxonomy" id="2484945"/>
    <lineage>
        <taxon>Bacteria</taxon>
        <taxon>Pseudomonadati</taxon>
        <taxon>Spirochaetota</taxon>
        <taxon>Spirochaetia</taxon>
        <taxon>Leptospirales</taxon>
        <taxon>Leptospiraceae</taxon>
        <taxon>Leptospira</taxon>
    </lineage>
</organism>
<dbReference type="GO" id="GO:0004000">
    <property type="term" value="F:adenosine deaminase activity"/>
    <property type="evidence" value="ECO:0007669"/>
    <property type="project" value="TreeGrafter"/>
</dbReference>
<dbReference type="OrthoDB" id="8772092at2"/>
<dbReference type="RefSeq" id="WP_135625061.1">
    <property type="nucleotide sequence ID" value="NZ_RQGD01000046.1"/>
</dbReference>
<evidence type="ECO:0000256" key="1">
    <source>
        <dbReference type="ARBA" id="ARBA00001947"/>
    </source>
</evidence>
<dbReference type="GO" id="GO:0006154">
    <property type="term" value="P:adenosine catabolic process"/>
    <property type="evidence" value="ECO:0007669"/>
    <property type="project" value="TreeGrafter"/>
</dbReference>
<evidence type="ECO:0000256" key="5">
    <source>
        <dbReference type="ARBA" id="ARBA00022801"/>
    </source>
</evidence>
<gene>
    <name evidence="8" type="ORF">EHQ58_16725</name>
</gene>
<dbReference type="GO" id="GO:0043103">
    <property type="term" value="P:hypoxanthine salvage"/>
    <property type="evidence" value="ECO:0007669"/>
    <property type="project" value="TreeGrafter"/>
</dbReference>
<comment type="cofactor">
    <cofactor evidence="1">
        <name>Zn(2+)</name>
        <dbReference type="ChEBI" id="CHEBI:29105"/>
    </cofactor>
</comment>
<accession>A0A4R9JVB6</accession>
<dbReference type="InterPro" id="IPR001365">
    <property type="entry name" value="A_deaminase_dom"/>
</dbReference>
<dbReference type="EMBL" id="RQGD01000046">
    <property type="protein sequence ID" value="TGL56276.1"/>
    <property type="molecule type" value="Genomic_DNA"/>
</dbReference>
<dbReference type="SUPFAM" id="SSF51556">
    <property type="entry name" value="Metallo-dependent hydrolases"/>
    <property type="match status" value="1"/>
</dbReference>
<keyword evidence="6" id="KW-0862">Zinc</keyword>
<keyword evidence="9" id="KW-1185">Reference proteome</keyword>
<proteinExistence type="inferred from homology"/>
<dbReference type="InterPro" id="IPR032466">
    <property type="entry name" value="Metal_Hydrolase"/>
</dbReference>
<evidence type="ECO:0000313" key="9">
    <source>
        <dbReference type="Proteomes" id="UP000297693"/>
    </source>
</evidence>